<feature type="domain" description="AAA+ ATPase lid" evidence="2">
    <location>
        <begin position="89"/>
        <end position="192"/>
    </location>
</feature>
<protein>
    <recommendedName>
        <fullName evidence="5">ATPase AAA-type core domain-containing protein</fullName>
    </recommendedName>
</protein>
<evidence type="ECO:0000313" key="4">
    <source>
        <dbReference type="Proteomes" id="UP000694050"/>
    </source>
</evidence>
<proteinExistence type="predicted"/>
<evidence type="ECO:0000259" key="1">
    <source>
        <dbReference type="Pfam" id="PF00004"/>
    </source>
</evidence>
<dbReference type="PANTHER" id="PTHR46411">
    <property type="entry name" value="FAMILY ATPASE, PUTATIVE-RELATED"/>
    <property type="match status" value="1"/>
</dbReference>
<name>A0A8J5NWP1_FUSOX</name>
<dbReference type="Pfam" id="PF00004">
    <property type="entry name" value="AAA"/>
    <property type="match status" value="1"/>
</dbReference>
<organism evidence="3 4">
    <name type="scientific">Fusarium oxysporum f. sp. rapae</name>
    <dbReference type="NCBI Taxonomy" id="485398"/>
    <lineage>
        <taxon>Eukaryota</taxon>
        <taxon>Fungi</taxon>
        <taxon>Dikarya</taxon>
        <taxon>Ascomycota</taxon>
        <taxon>Pezizomycotina</taxon>
        <taxon>Sordariomycetes</taxon>
        <taxon>Hypocreomycetidae</taxon>
        <taxon>Hypocreales</taxon>
        <taxon>Nectriaceae</taxon>
        <taxon>Fusarium</taxon>
        <taxon>Fusarium oxysporum species complex</taxon>
    </lineage>
</organism>
<dbReference type="AlphaFoldDB" id="A0A8J5NWP1"/>
<feature type="domain" description="ATPase AAA-type core" evidence="1">
    <location>
        <begin position="16"/>
        <end position="82"/>
    </location>
</feature>
<evidence type="ECO:0000313" key="3">
    <source>
        <dbReference type="EMBL" id="KAG7409993.1"/>
    </source>
</evidence>
<dbReference type="GO" id="GO:0005524">
    <property type="term" value="F:ATP binding"/>
    <property type="evidence" value="ECO:0007669"/>
    <property type="project" value="InterPro"/>
</dbReference>
<dbReference type="EMBL" id="JAELUQ010000008">
    <property type="protein sequence ID" value="KAG7409993.1"/>
    <property type="molecule type" value="Genomic_DNA"/>
</dbReference>
<dbReference type="Proteomes" id="UP000694050">
    <property type="component" value="Unassembled WGS sequence"/>
</dbReference>
<evidence type="ECO:0000259" key="2">
    <source>
        <dbReference type="Pfam" id="PF23232"/>
    </source>
</evidence>
<dbReference type="InterPro" id="IPR056599">
    <property type="entry name" value="AAA_lid_fung"/>
</dbReference>
<dbReference type="PANTHER" id="PTHR46411:SF2">
    <property type="entry name" value="AAA+ ATPASE DOMAIN-CONTAINING PROTEIN"/>
    <property type="match status" value="1"/>
</dbReference>
<accession>A0A8J5NWP1</accession>
<dbReference type="Pfam" id="PF23232">
    <property type="entry name" value="AAA_lid_13"/>
    <property type="match status" value="1"/>
</dbReference>
<sequence length="207" mass="24245">MGLRYSFLLFQFRSELNAHAITVVLLDEADVFLEQRSLVNLERNALVSVFLRVLEYYDGILILTSNRVGIFDEAFRSRIQLSLRYKNLGQAERYQIWENFLKHLDQFQQTVQSGPKSQSQQVPLIGYGMDISDLRKHLSELSQVELNGREIRNALSIARQLALYRKEALQFHHLKDVMNEAKKFDDYLNELNDGFSADAICRDRRER</sequence>
<comment type="caution">
    <text evidence="3">The sequence shown here is derived from an EMBL/GenBank/DDBJ whole genome shotgun (WGS) entry which is preliminary data.</text>
</comment>
<reference evidence="3" key="1">
    <citation type="submission" date="2021-04" db="EMBL/GenBank/DDBJ databases">
        <title>First draft genome resource for Brassicaceae pathogens Fusarium oxysporum f. sp. raphani and Fusarium oxysporum f. sp. rapae.</title>
        <authorList>
            <person name="Asai S."/>
        </authorList>
    </citation>
    <scope>NUCLEOTIDE SEQUENCE</scope>
    <source>
        <strain evidence="3">Tf1208</strain>
    </source>
</reference>
<dbReference type="InterPro" id="IPR003959">
    <property type="entry name" value="ATPase_AAA_core"/>
</dbReference>
<gene>
    <name evidence="3" type="ORF">Forpe1208_v011154</name>
</gene>
<dbReference type="GO" id="GO:0016887">
    <property type="term" value="F:ATP hydrolysis activity"/>
    <property type="evidence" value="ECO:0007669"/>
    <property type="project" value="InterPro"/>
</dbReference>
<evidence type="ECO:0008006" key="5">
    <source>
        <dbReference type="Google" id="ProtNLM"/>
    </source>
</evidence>